<proteinExistence type="predicted"/>
<accession>A0A8K0VV04</accession>
<comment type="caution">
    <text evidence="1">The sequence shown here is derived from an EMBL/GenBank/DDBJ whole genome shotgun (WGS) entry which is preliminary data.</text>
</comment>
<dbReference type="OrthoDB" id="3684889at2759"/>
<gene>
    <name evidence="1" type="ORF">FB567DRAFT_127042</name>
</gene>
<organism evidence="1 2">
    <name type="scientific">Paraphoma chrysanthemicola</name>
    <dbReference type="NCBI Taxonomy" id="798071"/>
    <lineage>
        <taxon>Eukaryota</taxon>
        <taxon>Fungi</taxon>
        <taxon>Dikarya</taxon>
        <taxon>Ascomycota</taxon>
        <taxon>Pezizomycotina</taxon>
        <taxon>Dothideomycetes</taxon>
        <taxon>Pleosporomycetidae</taxon>
        <taxon>Pleosporales</taxon>
        <taxon>Pleosporineae</taxon>
        <taxon>Phaeosphaeriaceae</taxon>
        <taxon>Paraphoma</taxon>
    </lineage>
</organism>
<keyword evidence="2" id="KW-1185">Reference proteome</keyword>
<dbReference type="AlphaFoldDB" id="A0A8K0VV04"/>
<reference evidence="1" key="1">
    <citation type="journal article" date="2021" name="Nat. Commun.">
        <title>Genetic determinants of endophytism in the Arabidopsis root mycobiome.</title>
        <authorList>
            <person name="Mesny F."/>
            <person name="Miyauchi S."/>
            <person name="Thiergart T."/>
            <person name="Pickel B."/>
            <person name="Atanasova L."/>
            <person name="Karlsson M."/>
            <person name="Huettel B."/>
            <person name="Barry K.W."/>
            <person name="Haridas S."/>
            <person name="Chen C."/>
            <person name="Bauer D."/>
            <person name="Andreopoulos W."/>
            <person name="Pangilinan J."/>
            <person name="LaButti K."/>
            <person name="Riley R."/>
            <person name="Lipzen A."/>
            <person name="Clum A."/>
            <person name="Drula E."/>
            <person name="Henrissat B."/>
            <person name="Kohler A."/>
            <person name="Grigoriev I.V."/>
            <person name="Martin F.M."/>
            <person name="Hacquard S."/>
        </authorList>
    </citation>
    <scope>NUCLEOTIDE SEQUENCE</scope>
    <source>
        <strain evidence="1">MPI-SDFR-AT-0120</strain>
    </source>
</reference>
<dbReference type="EMBL" id="JAGMVJ010000016">
    <property type="protein sequence ID" value="KAH7079679.1"/>
    <property type="molecule type" value="Genomic_DNA"/>
</dbReference>
<protein>
    <submittedName>
        <fullName evidence="1">Uncharacterized protein</fullName>
    </submittedName>
</protein>
<evidence type="ECO:0000313" key="1">
    <source>
        <dbReference type="EMBL" id="KAH7079679.1"/>
    </source>
</evidence>
<sequence>MLSRRPSKLIGTPSLIFEDSVQTGLEWQANNNRRREIQAQIWALEAERESLRWAGYALAEGKYEKQNSANKHLEAIGQAECSILTNAIYTTFPRELRDTIYRCILEDMPFKLNGRLDVTNNGVSCPERALGATFLWKPHFCEKGICTLHYFDARYMCTEVRREFIEAWISTRHFVFGKGLQHLPDFLNSDRWEIGCRVKDFISRLKISFPKKMTKDNVEYRTIGSRALENLPVTEYDETIGLRALEVLPVTENAETIGLNALKILPVTARLIVSISIPKNCTSRQEILDVVGARLEHMWSYVAHFLPARLLISVWINWRINSILLSECGMDVSQWLDKLERHEKFQSIDDE</sequence>
<name>A0A8K0VV04_9PLEO</name>
<evidence type="ECO:0000313" key="2">
    <source>
        <dbReference type="Proteomes" id="UP000813461"/>
    </source>
</evidence>
<dbReference type="Proteomes" id="UP000813461">
    <property type="component" value="Unassembled WGS sequence"/>
</dbReference>